<gene>
    <name evidence="3" type="ORF">PACLA_8A043520</name>
</gene>
<feature type="compositionally biased region" description="Basic and acidic residues" evidence="2">
    <location>
        <begin position="806"/>
        <end position="818"/>
    </location>
</feature>
<feature type="region of interest" description="Disordered" evidence="2">
    <location>
        <begin position="213"/>
        <end position="245"/>
    </location>
</feature>
<name>A0A6S7FS20_PARCT</name>
<dbReference type="InterPro" id="IPR054722">
    <property type="entry name" value="PolX-like_BBD"/>
</dbReference>
<dbReference type="Pfam" id="PF22936">
    <property type="entry name" value="Pol_BBD"/>
    <property type="match status" value="1"/>
</dbReference>
<feature type="region of interest" description="Disordered" evidence="2">
    <location>
        <begin position="278"/>
        <end position="301"/>
    </location>
</feature>
<keyword evidence="4" id="KW-1185">Reference proteome</keyword>
<dbReference type="PANTHER" id="PTHR42648:SF28">
    <property type="entry name" value="TRANSPOSON-ENCODED PROTEIN WITH RIBONUCLEASE H-LIKE AND RETROVIRUS ZINC FINGER-LIKE DOMAINS"/>
    <property type="match status" value="1"/>
</dbReference>
<dbReference type="PANTHER" id="PTHR42648">
    <property type="entry name" value="TRANSPOSASE, PUTATIVE-RELATED"/>
    <property type="match status" value="1"/>
</dbReference>
<dbReference type="SMART" id="SM00343">
    <property type="entry name" value="ZnF_C2HC"/>
    <property type="match status" value="2"/>
</dbReference>
<dbReference type="SUPFAM" id="SSF57756">
    <property type="entry name" value="Retrovirus zinc finger-like domains"/>
    <property type="match status" value="1"/>
</dbReference>
<dbReference type="OrthoDB" id="3229173at2759"/>
<evidence type="ECO:0000313" key="4">
    <source>
        <dbReference type="Proteomes" id="UP001152795"/>
    </source>
</evidence>
<dbReference type="Pfam" id="PF13976">
    <property type="entry name" value="gag_pre-integrs"/>
    <property type="match status" value="1"/>
</dbReference>
<organism evidence="3 4">
    <name type="scientific">Paramuricea clavata</name>
    <name type="common">Red gorgonian</name>
    <name type="synonym">Violescent sea-whip</name>
    <dbReference type="NCBI Taxonomy" id="317549"/>
    <lineage>
        <taxon>Eukaryota</taxon>
        <taxon>Metazoa</taxon>
        <taxon>Cnidaria</taxon>
        <taxon>Anthozoa</taxon>
        <taxon>Octocorallia</taxon>
        <taxon>Malacalcyonacea</taxon>
        <taxon>Plexauridae</taxon>
        <taxon>Paramuricea</taxon>
    </lineage>
</organism>
<dbReference type="EMBL" id="CACRXK020000145">
    <property type="protein sequence ID" value="CAB3978839.1"/>
    <property type="molecule type" value="Genomic_DNA"/>
</dbReference>
<dbReference type="Proteomes" id="UP001152795">
    <property type="component" value="Unassembled WGS sequence"/>
</dbReference>
<keyword evidence="1" id="KW-0378">Hydrolase</keyword>
<dbReference type="Pfam" id="PF00665">
    <property type="entry name" value="rve"/>
    <property type="match status" value="1"/>
</dbReference>
<protein>
    <submittedName>
        <fullName evidence="3">Retrovirus-related pol poly from transposon tnt 1-94</fullName>
    </submittedName>
</protein>
<dbReference type="InterPro" id="IPR039537">
    <property type="entry name" value="Retrotran_Ty1/copia-like"/>
</dbReference>
<feature type="region of interest" description="Disordered" evidence="2">
    <location>
        <begin position="745"/>
        <end position="822"/>
    </location>
</feature>
<reference evidence="3" key="1">
    <citation type="submission" date="2020-04" db="EMBL/GenBank/DDBJ databases">
        <authorList>
            <person name="Alioto T."/>
            <person name="Alioto T."/>
            <person name="Gomez Garrido J."/>
        </authorList>
    </citation>
    <scope>NUCLEOTIDE SEQUENCE</scope>
    <source>
        <strain evidence="3">A484AB</strain>
    </source>
</reference>
<dbReference type="Pfam" id="PF00098">
    <property type="entry name" value="zf-CCHC"/>
    <property type="match status" value="1"/>
</dbReference>
<dbReference type="GO" id="GO:0006508">
    <property type="term" value="P:proteolysis"/>
    <property type="evidence" value="ECO:0007669"/>
    <property type="project" value="UniProtKB-KW"/>
</dbReference>
<dbReference type="Gene3D" id="4.10.60.10">
    <property type="entry name" value="Zinc finger, CCHC-type"/>
    <property type="match status" value="1"/>
</dbReference>
<comment type="caution">
    <text evidence="3">The sequence shown here is derived from an EMBL/GenBank/DDBJ whole genome shotgun (WGS) entry which is preliminary data.</text>
</comment>
<dbReference type="InterPro" id="IPR036875">
    <property type="entry name" value="Znf_CCHC_sf"/>
</dbReference>
<feature type="compositionally biased region" description="Polar residues" evidence="2">
    <location>
        <begin position="745"/>
        <end position="758"/>
    </location>
</feature>
<evidence type="ECO:0000313" key="3">
    <source>
        <dbReference type="EMBL" id="CAB3978839.1"/>
    </source>
</evidence>
<dbReference type="InterPro" id="IPR057670">
    <property type="entry name" value="SH3_retrovirus"/>
</dbReference>
<dbReference type="PROSITE" id="PS50158">
    <property type="entry name" value="ZF_CCHC"/>
    <property type="match status" value="1"/>
</dbReference>
<dbReference type="Pfam" id="PF25597">
    <property type="entry name" value="SH3_retrovirus"/>
    <property type="match status" value="1"/>
</dbReference>
<dbReference type="SUPFAM" id="SSF53098">
    <property type="entry name" value="Ribonuclease H-like"/>
    <property type="match status" value="1"/>
</dbReference>
<keyword evidence="1" id="KW-0645">Protease</keyword>
<dbReference type="InterPro" id="IPR001878">
    <property type="entry name" value="Znf_CCHC"/>
</dbReference>
<dbReference type="InterPro" id="IPR001584">
    <property type="entry name" value="Integrase_cat-core"/>
</dbReference>
<sequence length="891" mass="101327">MDSQTIKWLVFNGKAENYPAWSTKFTAYMQTKGLYKALLGKEVVPEEIAPLAGDASDEQKAEWEAKVQQKNKQIEEIKERNNTVMCHIALALDNNSLLYIRHDCLSSDGVGDGAKALRLLQQRYSNVEKPTVVSLVRQISRLQLNENEKLSEYFIRAQELMSRLTEAGEKILETLFNALVINGLPEKYEHFIVQESFNPAANFTELRTRLQNYDDSRLQRNQAKEDSATAMYSGNTSGRKKGPTKPKGDCFVCGNPGHFAKQCSKRSSAYCSKCKKKGHLPKACRGSSKPDKSTKEPNSFASYSQCMNSGTETSSGTGKPNHLIIDTGCTDHIISQKELVENLQPCSIKNVKDPKGNFTPVEGIGDVPVKLHLKNGKEEEMVLRNVLYVPNYEVNLFSVNRSVRFGHKFVFNKSEAKLRLNHGPQVDLTEDSGLFYLKITFQRSSARHSTTYNTNKAAIKGGINLWHQRFGHLNKGDVKRTIGCEDNLKEVCETCPLGKQSSKPVPKETQNKSQKVLELVYSDILGPFEVPSLSGSRYAITFIDEYSKHSIVKFMSKKSQAFEKFKEYVAEYGTPQRLRTDNGAEYTSKQFKDYCRNSKIKQEFTVPETPQQNGVAERFNRTVVEMGRSLLIQAKLPKCYWVRALSTAAHIRNLTVTANSNQGKSPFELFTGKPPRRNHLRVFGCTAVMKRKINMKKLDSRSVKAKFIGYDDKSTAYILQEFDSKKVIKARNVIFKENEIQSFSARETMSPDNPNLVSPNMDFEDDRSNDEATKISVQARVGENDKTPVVQNPHQVEENPEEDEVALPRESRNRRPPERYGLPYTFNITKEENIQEPRSYNDAIRSPHAENWRKAMQAEYKSLMDNNTWTLVDEPEDQQVLPGKWVYKVKY</sequence>
<dbReference type="GO" id="GO:0008270">
    <property type="term" value="F:zinc ion binding"/>
    <property type="evidence" value="ECO:0007669"/>
    <property type="project" value="InterPro"/>
</dbReference>
<dbReference type="InterPro" id="IPR012337">
    <property type="entry name" value="RNaseH-like_sf"/>
</dbReference>
<dbReference type="InterPro" id="IPR036397">
    <property type="entry name" value="RNaseH_sf"/>
</dbReference>
<dbReference type="GO" id="GO:0015074">
    <property type="term" value="P:DNA integration"/>
    <property type="evidence" value="ECO:0007669"/>
    <property type="project" value="InterPro"/>
</dbReference>
<evidence type="ECO:0000256" key="1">
    <source>
        <dbReference type="ARBA" id="ARBA00022670"/>
    </source>
</evidence>
<feature type="compositionally biased region" description="Basic and acidic residues" evidence="2">
    <location>
        <begin position="213"/>
        <end position="227"/>
    </location>
</feature>
<evidence type="ECO:0000256" key="2">
    <source>
        <dbReference type="SAM" id="MobiDB-lite"/>
    </source>
</evidence>
<dbReference type="PROSITE" id="PS50994">
    <property type="entry name" value="INTEGRASE"/>
    <property type="match status" value="1"/>
</dbReference>
<accession>A0A6S7FS20</accession>
<proteinExistence type="predicted"/>
<dbReference type="Gene3D" id="3.30.420.10">
    <property type="entry name" value="Ribonuclease H-like superfamily/Ribonuclease H"/>
    <property type="match status" value="1"/>
</dbReference>
<dbReference type="GO" id="GO:0008233">
    <property type="term" value="F:peptidase activity"/>
    <property type="evidence" value="ECO:0007669"/>
    <property type="project" value="UniProtKB-KW"/>
</dbReference>
<dbReference type="Pfam" id="PF14223">
    <property type="entry name" value="Retrotran_gag_2"/>
    <property type="match status" value="1"/>
</dbReference>
<dbReference type="GO" id="GO:0003676">
    <property type="term" value="F:nucleic acid binding"/>
    <property type="evidence" value="ECO:0007669"/>
    <property type="project" value="InterPro"/>
</dbReference>
<dbReference type="InterPro" id="IPR025724">
    <property type="entry name" value="GAG-pre-integrase_dom"/>
</dbReference>
<dbReference type="AlphaFoldDB" id="A0A6S7FS20"/>